<evidence type="ECO:0000313" key="3">
    <source>
        <dbReference type="Proteomes" id="UP000663848"/>
    </source>
</evidence>
<name>A0A822G2M1_9BILA</name>
<proteinExistence type="predicted"/>
<dbReference type="Proteomes" id="UP000663848">
    <property type="component" value="Unassembled WGS sequence"/>
</dbReference>
<dbReference type="AlphaFoldDB" id="A0A822G2M1"/>
<protein>
    <submittedName>
        <fullName evidence="2">Uncharacterized protein</fullName>
    </submittedName>
</protein>
<gene>
    <name evidence="2" type="ORF">QYT958_LOCUS47725</name>
</gene>
<comment type="caution">
    <text evidence="2">The sequence shown here is derived from an EMBL/GenBank/DDBJ whole genome shotgun (WGS) entry which is preliminary data.</text>
</comment>
<evidence type="ECO:0000256" key="1">
    <source>
        <dbReference type="SAM" id="SignalP"/>
    </source>
</evidence>
<sequence>MELSLFYFAFIPFILLSAADPTEVDSQCSLPRRLLSFGGFNSPSAE</sequence>
<dbReference type="EMBL" id="CAJOBR010091455">
    <property type="protein sequence ID" value="CAF5141482.1"/>
    <property type="molecule type" value="Genomic_DNA"/>
</dbReference>
<feature type="non-terminal residue" evidence="2">
    <location>
        <position position="1"/>
    </location>
</feature>
<feature type="chain" id="PRO_5033057590" evidence="1">
    <location>
        <begin position="20"/>
        <end position="46"/>
    </location>
</feature>
<accession>A0A822G2M1</accession>
<feature type="signal peptide" evidence="1">
    <location>
        <begin position="1"/>
        <end position="19"/>
    </location>
</feature>
<evidence type="ECO:0000313" key="2">
    <source>
        <dbReference type="EMBL" id="CAF5141482.1"/>
    </source>
</evidence>
<organism evidence="2 3">
    <name type="scientific">Rotaria socialis</name>
    <dbReference type="NCBI Taxonomy" id="392032"/>
    <lineage>
        <taxon>Eukaryota</taxon>
        <taxon>Metazoa</taxon>
        <taxon>Spiralia</taxon>
        <taxon>Gnathifera</taxon>
        <taxon>Rotifera</taxon>
        <taxon>Eurotatoria</taxon>
        <taxon>Bdelloidea</taxon>
        <taxon>Philodinida</taxon>
        <taxon>Philodinidae</taxon>
        <taxon>Rotaria</taxon>
    </lineage>
</organism>
<reference evidence="2" key="1">
    <citation type="submission" date="2021-02" db="EMBL/GenBank/DDBJ databases">
        <authorList>
            <person name="Nowell W R."/>
        </authorList>
    </citation>
    <scope>NUCLEOTIDE SEQUENCE</scope>
</reference>
<keyword evidence="1" id="KW-0732">Signal</keyword>